<accession>W9SCQ0</accession>
<proteinExistence type="predicted"/>
<evidence type="ECO:0000313" key="2">
    <source>
        <dbReference type="EMBL" id="EXC35264.1"/>
    </source>
</evidence>
<evidence type="ECO:0000256" key="1">
    <source>
        <dbReference type="SAM" id="SignalP"/>
    </source>
</evidence>
<reference evidence="3" key="1">
    <citation type="submission" date="2013-01" db="EMBL/GenBank/DDBJ databases">
        <title>Draft Genome Sequence of a Mulberry Tree, Morus notabilis C.K. Schneid.</title>
        <authorList>
            <person name="He N."/>
            <person name="Zhao S."/>
        </authorList>
    </citation>
    <scope>NUCLEOTIDE SEQUENCE</scope>
</reference>
<evidence type="ECO:0000313" key="3">
    <source>
        <dbReference type="Proteomes" id="UP000030645"/>
    </source>
</evidence>
<protein>
    <submittedName>
        <fullName evidence="2">26 kDa endochitinase 1</fullName>
    </submittedName>
</protein>
<dbReference type="AlphaFoldDB" id="W9SCQ0"/>
<name>W9SCQ0_9ROSA</name>
<dbReference type="Proteomes" id="UP000030645">
    <property type="component" value="Unassembled WGS sequence"/>
</dbReference>
<gene>
    <name evidence="2" type="ORF">L484_026586</name>
</gene>
<dbReference type="EMBL" id="KE346358">
    <property type="protein sequence ID" value="EXC35264.1"/>
    <property type="molecule type" value="Genomic_DNA"/>
</dbReference>
<sequence>MKSCSSVITVLLYLAFSATRPAFAKQCGRQAGGALCPNNLYHPSCGKNCQSQCGGSTPVTLSTPTPSIGDVGSIITRSLLDNRCPAHGF</sequence>
<keyword evidence="1" id="KW-0732">Signal</keyword>
<feature type="signal peptide" evidence="1">
    <location>
        <begin position="1"/>
        <end position="24"/>
    </location>
</feature>
<feature type="chain" id="PRO_5004931946" evidence="1">
    <location>
        <begin position="25"/>
        <end position="89"/>
    </location>
</feature>
<organism evidence="2 3">
    <name type="scientific">Morus notabilis</name>
    <dbReference type="NCBI Taxonomy" id="981085"/>
    <lineage>
        <taxon>Eukaryota</taxon>
        <taxon>Viridiplantae</taxon>
        <taxon>Streptophyta</taxon>
        <taxon>Embryophyta</taxon>
        <taxon>Tracheophyta</taxon>
        <taxon>Spermatophyta</taxon>
        <taxon>Magnoliopsida</taxon>
        <taxon>eudicotyledons</taxon>
        <taxon>Gunneridae</taxon>
        <taxon>Pentapetalae</taxon>
        <taxon>rosids</taxon>
        <taxon>fabids</taxon>
        <taxon>Rosales</taxon>
        <taxon>Moraceae</taxon>
        <taxon>Moreae</taxon>
        <taxon>Morus</taxon>
    </lineage>
</organism>
<keyword evidence="3" id="KW-1185">Reference proteome</keyword>